<feature type="transmembrane region" description="Helical" evidence="8">
    <location>
        <begin position="60"/>
        <end position="83"/>
    </location>
</feature>
<keyword evidence="10" id="KW-1185">Reference proteome</keyword>
<feature type="transmembrane region" description="Helical" evidence="8">
    <location>
        <begin position="146"/>
        <end position="171"/>
    </location>
</feature>
<protein>
    <submittedName>
        <fullName evidence="9">Predicted PurR-regulated permease PerM</fullName>
    </submittedName>
</protein>
<organism evidence="9 10">
    <name type="scientific">Desulfurobacterium pacificum</name>
    <dbReference type="NCBI Taxonomy" id="240166"/>
    <lineage>
        <taxon>Bacteria</taxon>
        <taxon>Pseudomonadati</taxon>
        <taxon>Aquificota</taxon>
        <taxon>Aquificia</taxon>
        <taxon>Desulfurobacteriales</taxon>
        <taxon>Desulfurobacteriaceae</taxon>
        <taxon>Desulfurobacterium</taxon>
    </lineage>
</organism>
<dbReference type="PANTHER" id="PTHR21716">
    <property type="entry name" value="TRANSMEMBRANE PROTEIN"/>
    <property type="match status" value="1"/>
</dbReference>
<dbReference type="EMBL" id="FXUB01000001">
    <property type="protein sequence ID" value="SMP02443.1"/>
    <property type="molecule type" value="Genomic_DNA"/>
</dbReference>
<proteinExistence type="inferred from homology"/>
<comment type="caution">
    <text evidence="9">The sequence shown here is derived from an EMBL/GenBank/DDBJ whole genome shotgun (WGS) entry which is preliminary data.</text>
</comment>
<evidence type="ECO:0000313" key="10">
    <source>
        <dbReference type="Proteomes" id="UP001157911"/>
    </source>
</evidence>
<keyword evidence="7 8" id="KW-0472">Membrane</keyword>
<evidence type="ECO:0000256" key="4">
    <source>
        <dbReference type="ARBA" id="ARBA00022475"/>
    </source>
</evidence>
<dbReference type="InterPro" id="IPR002549">
    <property type="entry name" value="AI-2E-like"/>
</dbReference>
<evidence type="ECO:0000256" key="7">
    <source>
        <dbReference type="ARBA" id="ARBA00023136"/>
    </source>
</evidence>
<keyword evidence="4" id="KW-1003">Cell membrane</keyword>
<comment type="subcellular location">
    <subcellularLocation>
        <location evidence="1">Cell membrane</location>
        <topology evidence="1">Multi-pass membrane protein</topology>
    </subcellularLocation>
</comment>
<sequence>MRKYLSEIYFIGTLAVLVLSLFLMQPAVMPFFLGSAFAYVSHPLFRFFSKVTNGRRRISAVLTLATVLWVIFIVLFIILPTVVSQVQSFIEFLPHLIKKVDTFIYGFFGEHFFKKFSTGTLTFQSILKGLYTQLGSMPIGNLIQRLFSGVFSAISITINAVLVPLITYYMLVNAEKIKELYLLLSPISIKDELRKLIDKVHDALSSYLIGQMFVALFVGIYIALGLYIVGIKYAFLIGFVAGVLNMIPYVGFFSGLIPSVLLAIFDNGTLTAVIGVLTVFLTEVGLENLIYPIIMSRTTGINPLLILFSIFVGGYLGGFLGIVIAVPIAVMVVPVFESFIEKKENGSVNWSNGQHR</sequence>
<evidence type="ECO:0000256" key="8">
    <source>
        <dbReference type="SAM" id="Phobius"/>
    </source>
</evidence>
<evidence type="ECO:0000313" key="9">
    <source>
        <dbReference type="EMBL" id="SMP02443.1"/>
    </source>
</evidence>
<keyword evidence="6 8" id="KW-1133">Transmembrane helix</keyword>
<reference evidence="9 10" key="1">
    <citation type="submission" date="2017-05" db="EMBL/GenBank/DDBJ databases">
        <authorList>
            <person name="Varghese N."/>
            <person name="Submissions S."/>
        </authorList>
    </citation>
    <scope>NUCLEOTIDE SEQUENCE [LARGE SCALE GENOMIC DNA]</scope>
    <source>
        <strain evidence="9 10">DSM 15522</strain>
    </source>
</reference>
<dbReference type="Proteomes" id="UP001157911">
    <property type="component" value="Unassembled WGS sequence"/>
</dbReference>
<feature type="transmembrane region" description="Helical" evidence="8">
    <location>
        <begin position="272"/>
        <end position="294"/>
    </location>
</feature>
<feature type="transmembrane region" description="Helical" evidence="8">
    <location>
        <begin position="204"/>
        <end position="229"/>
    </location>
</feature>
<dbReference type="RefSeq" id="WP_283399563.1">
    <property type="nucleotide sequence ID" value="NZ_FXUB01000001.1"/>
</dbReference>
<evidence type="ECO:0000256" key="1">
    <source>
        <dbReference type="ARBA" id="ARBA00004651"/>
    </source>
</evidence>
<evidence type="ECO:0000256" key="3">
    <source>
        <dbReference type="ARBA" id="ARBA00022448"/>
    </source>
</evidence>
<evidence type="ECO:0000256" key="5">
    <source>
        <dbReference type="ARBA" id="ARBA00022692"/>
    </source>
</evidence>
<evidence type="ECO:0000256" key="2">
    <source>
        <dbReference type="ARBA" id="ARBA00009773"/>
    </source>
</evidence>
<name>A0ABY1N7G4_9BACT</name>
<keyword evidence="3" id="KW-0813">Transport</keyword>
<comment type="similarity">
    <text evidence="2">Belongs to the autoinducer-2 exporter (AI-2E) (TC 2.A.86) family.</text>
</comment>
<feature type="transmembrane region" description="Helical" evidence="8">
    <location>
        <begin position="7"/>
        <end position="25"/>
    </location>
</feature>
<gene>
    <name evidence="9" type="ORF">SAMN06265339_0049</name>
</gene>
<feature type="transmembrane region" description="Helical" evidence="8">
    <location>
        <begin position="235"/>
        <end position="265"/>
    </location>
</feature>
<keyword evidence="5 8" id="KW-0812">Transmembrane</keyword>
<accession>A0ABY1N7G4</accession>
<feature type="transmembrane region" description="Helical" evidence="8">
    <location>
        <begin position="31"/>
        <end position="48"/>
    </location>
</feature>
<dbReference type="Pfam" id="PF01594">
    <property type="entry name" value="AI-2E_transport"/>
    <property type="match status" value="1"/>
</dbReference>
<dbReference type="PANTHER" id="PTHR21716:SF53">
    <property type="entry name" value="PERMEASE PERM-RELATED"/>
    <property type="match status" value="1"/>
</dbReference>
<feature type="transmembrane region" description="Helical" evidence="8">
    <location>
        <begin position="306"/>
        <end position="333"/>
    </location>
</feature>
<evidence type="ECO:0000256" key="6">
    <source>
        <dbReference type="ARBA" id="ARBA00022989"/>
    </source>
</evidence>